<dbReference type="GO" id="GO:0016779">
    <property type="term" value="F:nucleotidyltransferase activity"/>
    <property type="evidence" value="ECO:0007669"/>
    <property type="project" value="UniProtKB-ARBA"/>
</dbReference>
<dbReference type="CDD" id="cd04182">
    <property type="entry name" value="GT_2_like_f"/>
    <property type="match status" value="1"/>
</dbReference>
<dbReference type="InterPro" id="IPR025877">
    <property type="entry name" value="MobA-like_NTP_Trfase"/>
</dbReference>
<dbReference type="OrthoDB" id="5298023at2"/>
<reference evidence="3 4" key="1">
    <citation type="submission" date="2015-12" db="EMBL/GenBank/DDBJ databases">
        <title>Complete genome of Lacimicrobium alkaliphilum KCTC 32984.</title>
        <authorList>
            <person name="Kim S.-G."/>
            <person name="Lee Y.-J."/>
        </authorList>
    </citation>
    <scope>NUCLEOTIDE SEQUENCE [LARGE SCALE GENOMIC DNA]</scope>
    <source>
        <strain evidence="3 4">YelD216</strain>
    </source>
</reference>
<keyword evidence="4" id="KW-1185">Reference proteome</keyword>
<keyword evidence="1" id="KW-0460">Magnesium</keyword>
<dbReference type="PANTHER" id="PTHR43777:SF1">
    <property type="entry name" value="MOLYBDENUM COFACTOR CYTIDYLYLTRANSFERASE"/>
    <property type="match status" value="1"/>
</dbReference>
<sequence>MKTAVVMLAAGASRRFGGIKQLAMIDGRPMICHALAQLPPNQARYYLVLGANSQTIAEVVASNPDFRHIQPLIAPDWQQGLAHSLKFAIRQLGSDTERVLICLADQVALRTHDYEALLALSDSHPGRIVAAYYQHNPGVPAIFCKAEFALLMQLKGDRGAKALLNQFADKVIQYDLPLAAIDIDTQQDLIDNSPAESNRQGIKND</sequence>
<dbReference type="AlphaFoldDB" id="A0A0U2Z7J2"/>
<dbReference type="EMBL" id="CP013650">
    <property type="protein sequence ID" value="ALS98899.1"/>
    <property type="molecule type" value="Genomic_DNA"/>
</dbReference>
<dbReference type="RefSeq" id="WP_062480579.1">
    <property type="nucleotide sequence ID" value="NZ_CP013650.1"/>
</dbReference>
<dbReference type="STRING" id="1526571.AT746_11865"/>
<dbReference type="KEGG" id="lal:AT746_11865"/>
<protein>
    <recommendedName>
        <fullName evidence="2">MobA-like NTP transferase domain-containing protein</fullName>
    </recommendedName>
</protein>
<evidence type="ECO:0000259" key="2">
    <source>
        <dbReference type="Pfam" id="PF12804"/>
    </source>
</evidence>
<gene>
    <name evidence="3" type="ORF">AT746_11865</name>
</gene>
<dbReference type="Pfam" id="PF12804">
    <property type="entry name" value="NTP_transf_3"/>
    <property type="match status" value="1"/>
</dbReference>
<dbReference type="Proteomes" id="UP000068447">
    <property type="component" value="Chromosome"/>
</dbReference>
<dbReference type="PANTHER" id="PTHR43777">
    <property type="entry name" value="MOLYBDENUM COFACTOR CYTIDYLYLTRANSFERASE"/>
    <property type="match status" value="1"/>
</dbReference>
<evidence type="ECO:0000313" key="3">
    <source>
        <dbReference type="EMBL" id="ALS98899.1"/>
    </source>
</evidence>
<name>A0A0U2Z7J2_9ALTE</name>
<dbReference type="InterPro" id="IPR029044">
    <property type="entry name" value="Nucleotide-diphossugar_trans"/>
</dbReference>
<dbReference type="Gene3D" id="3.90.550.10">
    <property type="entry name" value="Spore Coat Polysaccharide Biosynthesis Protein SpsA, Chain A"/>
    <property type="match status" value="1"/>
</dbReference>
<evidence type="ECO:0000313" key="4">
    <source>
        <dbReference type="Proteomes" id="UP000068447"/>
    </source>
</evidence>
<feature type="domain" description="MobA-like NTP transferase" evidence="2">
    <location>
        <begin position="6"/>
        <end position="167"/>
    </location>
</feature>
<organism evidence="3 4">
    <name type="scientific">Lacimicrobium alkaliphilum</name>
    <dbReference type="NCBI Taxonomy" id="1526571"/>
    <lineage>
        <taxon>Bacteria</taxon>
        <taxon>Pseudomonadati</taxon>
        <taxon>Pseudomonadota</taxon>
        <taxon>Gammaproteobacteria</taxon>
        <taxon>Alteromonadales</taxon>
        <taxon>Alteromonadaceae</taxon>
        <taxon>Lacimicrobium</taxon>
    </lineage>
</organism>
<dbReference type="SUPFAM" id="SSF53448">
    <property type="entry name" value="Nucleotide-diphospho-sugar transferases"/>
    <property type="match status" value="1"/>
</dbReference>
<evidence type="ECO:0000256" key="1">
    <source>
        <dbReference type="ARBA" id="ARBA00022842"/>
    </source>
</evidence>
<accession>A0A0U2Z7J2</accession>
<proteinExistence type="predicted"/>